<dbReference type="AlphaFoldDB" id="A0A8J2JTF6"/>
<sequence>RDCERQRTLLYMDSHPVVDYHVLPHTSTLHCAGLTVILTVIEELSTALNDAIKI</sequence>
<keyword evidence="2" id="KW-1185">Reference proteome</keyword>
<protein>
    <submittedName>
        <fullName evidence="1">Uncharacterized protein</fullName>
    </submittedName>
</protein>
<gene>
    <name evidence="1" type="ORF">AFUS01_LOCUS13320</name>
</gene>
<name>A0A8J2JTF6_9HEXA</name>
<proteinExistence type="predicted"/>
<dbReference type="EMBL" id="CAJVCH010107916">
    <property type="protein sequence ID" value="CAG7724287.1"/>
    <property type="molecule type" value="Genomic_DNA"/>
</dbReference>
<accession>A0A8J2JTF6</accession>
<evidence type="ECO:0000313" key="1">
    <source>
        <dbReference type="EMBL" id="CAG7724287.1"/>
    </source>
</evidence>
<reference evidence="1" key="1">
    <citation type="submission" date="2021-06" db="EMBL/GenBank/DDBJ databases">
        <authorList>
            <person name="Hodson N. C."/>
            <person name="Mongue J. A."/>
            <person name="Jaron S. K."/>
        </authorList>
    </citation>
    <scope>NUCLEOTIDE SEQUENCE</scope>
</reference>
<evidence type="ECO:0000313" key="2">
    <source>
        <dbReference type="Proteomes" id="UP000708208"/>
    </source>
</evidence>
<dbReference type="Proteomes" id="UP000708208">
    <property type="component" value="Unassembled WGS sequence"/>
</dbReference>
<comment type="caution">
    <text evidence="1">The sequence shown here is derived from an EMBL/GenBank/DDBJ whole genome shotgun (WGS) entry which is preliminary data.</text>
</comment>
<feature type="non-terminal residue" evidence="1">
    <location>
        <position position="1"/>
    </location>
</feature>
<organism evidence="1 2">
    <name type="scientific">Allacma fusca</name>
    <dbReference type="NCBI Taxonomy" id="39272"/>
    <lineage>
        <taxon>Eukaryota</taxon>
        <taxon>Metazoa</taxon>
        <taxon>Ecdysozoa</taxon>
        <taxon>Arthropoda</taxon>
        <taxon>Hexapoda</taxon>
        <taxon>Collembola</taxon>
        <taxon>Symphypleona</taxon>
        <taxon>Sminthuridae</taxon>
        <taxon>Allacma</taxon>
    </lineage>
</organism>